<proteinExistence type="predicted"/>
<accession>A0A9X3IAN1</accession>
<protein>
    <submittedName>
        <fullName evidence="1">Uncharacterized protein</fullName>
    </submittedName>
</protein>
<name>A0A9X3IAN1_9SPHI</name>
<comment type="caution">
    <text evidence="1">The sequence shown here is derived from an EMBL/GenBank/DDBJ whole genome shotgun (WGS) entry which is preliminary data.</text>
</comment>
<dbReference type="AlphaFoldDB" id="A0A9X3IAN1"/>
<dbReference type="RefSeq" id="WP_010602912.1">
    <property type="nucleotide sequence ID" value="NZ_JAPJUH010000005.1"/>
</dbReference>
<dbReference type="Proteomes" id="UP001142592">
    <property type="component" value="Unassembled WGS sequence"/>
</dbReference>
<sequence length="187" mass="20692">MENFNKNSLKAAVAKYGSLHSDGKTDADVKAELAKDERAFSAEQIDEIYAAIVTPNLFEGGDETKHIEGTLQESEIPEWVQTILDSNKALIDSNNLVLSALDAFKENSADFVSQLVKEFAKPEADNSGELKSEVHLIDEDEEYEVAPGKSFRDPLDFTKEYTEGDDVTHLGLIKLQSLLNARLIVES</sequence>
<organism evidence="1 2">
    <name type="scientific">Pedobacter agri</name>
    <dbReference type="NCBI Taxonomy" id="454586"/>
    <lineage>
        <taxon>Bacteria</taxon>
        <taxon>Pseudomonadati</taxon>
        <taxon>Bacteroidota</taxon>
        <taxon>Sphingobacteriia</taxon>
        <taxon>Sphingobacteriales</taxon>
        <taxon>Sphingobacteriaceae</taxon>
        <taxon>Pedobacter</taxon>
    </lineage>
</organism>
<evidence type="ECO:0000313" key="2">
    <source>
        <dbReference type="Proteomes" id="UP001142592"/>
    </source>
</evidence>
<evidence type="ECO:0000313" key="1">
    <source>
        <dbReference type="EMBL" id="MCX3266545.1"/>
    </source>
</evidence>
<reference evidence="1" key="1">
    <citation type="submission" date="2022-11" db="EMBL/GenBank/DDBJ databases">
        <authorList>
            <person name="Graham C."/>
            <person name="Newman J.D."/>
        </authorList>
    </citation>
    <scope>NUCLEOTIDE SEQUENCE</scope>
    <source>
        <strain evidence="1">DSM 19486</strain>
    </source>
</reference>
<keyword evidence="2" id="KW-1185">Reference proteome</keyword>
<gene>
    <name evidence="1" type="ORF">OQZ29_17435</name>
</gene>
<dbReference type="EMBL" id="JAPJUH010000005">
    <property type="protein sequence ID" value="MCX3266545.1"/>
    <property type="molecule type" value="Genomic_DNA"/>
</dbReference>